<evidence type="ECO:0000259" key="1">
    <source>
        <dbReference type="Pfam" id="PF08484"/>
    </source>
</evidence>
<dbReference type="Gene3D" id="3.40.50.720">
    <property type="entry name" value="NAD(P)-binding Rossmann-like Domain"/>
    <property type="match status" value="1"/>
</dbReference>
<feature type="domain" description="C-methyltransferase" evidence="1">
    <location>
        <begin position="94"/>
        <end position="253"/>
    </location>
</feature>
<sequence>VADQMVSDGTRADLLVANNVLAHVPAIGDFVSGCSTLLAGEGVATFEFPHLLELVAATQFDTIYHEHFSYLSLASVERVLSAAGLVVFDVERIPTHGGSLRVLAQHAATGRFPTGPGVAEVRSLEATAGVETAAYYAGFQDRADLIKDAFLTFLLEARSSRRSVAAYGAAAKGNTLLNYAGVGPDLISFVADRNVAKQGLFLPGSRIPIVDEAEIGHSQPDYVVILPWNLREEITEQLSYIRGWSGSFVVAVPELEVW</sequence>
<reference evidence="2" key="1">
    <citation type="submission" date="2018-05" db="EMBL/GenBank/DDBJ databases">
        <authorList>
            <person name="Lanie J.A."/>
            <person name="Ng W.-L."/>
            <person name="Kazmierczak K.M."/>
            <person name="Andrzejewski T.M."/>
            <person name="Davidsen T.M."/>
            <person name="Wayne K.J."/>
            <person name="Tettelin H."/>
            <person name="Glass J.I."/>
            <person name="Rusch D."/>
            <person name="Podicherti R."/>
            <person name="Tsui H.-C.T."/>
            <person name="Winkler M.E."/>
        </authorList>
    </citation>
    <scope>NUCLEOTIDE SEQUENCE</scope>
</reference>
<organism evidence="2">
    <name type="scientific">marine metagenome</name>
    <dbReference type="NCBI Taxonomy" id="408172"/>
    <lineage>
        <taxon>unclassified sequences</taxon>
        <taxon>metagenomes</taxon>
        <taxon>ecological metagenomes</taxon>
    </lineage>
</organism>
<dbReference type="Gene3D" id="3.40.50.150">
    <property type="entry name" value="Vaccinia Virus protein VP39"/>
    <property type="match status" value="1"/>
</dbReference>
<dbReference type="SUPFAM" id="SSF53335">
    <property type="entry name" value="S-adenosyl-L-methionine-dependent methyltransferases"/>
    <property type="match status" value="1"/>
</dbReference>
<name>A0A382TXK0_9ZZZZ</name>
<dbReference type="AlphaFoldDB" id="A0A382TXK0"/>
<gene>
    <name evidence="2" type="ORF">METZ01_LOCUS379577</name>
</gene>
<dbReference type="EMBL" id="UINC01139895">
    <property type="protein sequence ID" value="SVD26723.1"/>
    <property type="molecule type" value="Genomic_DNA"/>
</dbReference>
<feature type="non-terminal residue" evidence="2">
    <location>
        <position position="1"/>
    </location>
</feature>
<accession>A0A382TXK0</accession>
<dbReference type="InterPro" id="IPR029063">
    <property type="entry name" value="SAM-dependent_MTases_sf"/>
</dbReference>
<proteinExistence type="predicted"/>
<protein>
    <recommendedName>
        <fullName evidence="1">C-methyltransferase domain-containing protein</fullName>
    </recommendedName>
</protein>
<dbReference type="Pfam" id="PF08484">
    <property type="entry name" value="Methyltransf_14"/>
    <property type="match status" value="1"/>
</dbReference>
<evidence type="ECO:0000313" key="2">
    <source>
        <dbReference type="EMBL" id="SVD26723.1"/>
    </source>
</evidence>
<dbReference type="InterPro" id="IPR013691">
    <property type="entry name" value="MeTrfase_14"/>
</dbReference>